<protein>
    <recommendedName>
        <fullName evidence="3">Phosphatidylethanolamine-binding protein</fullName>
    </recommendedName>
</protein>
<accession>A0A833RJD0</accession>
<dbReference type="InterPro" id="IPR036610">
    <property type="entry name" value="PEBP-like_sf"/>
</dbReference>
<evidence type="ECO:0000313" key="2">
    <source>
        <dbReference type="Proteomes" id="UP000655588"/>
    </source>
</evidence>
<name>A0A833RJD0_9HYME</name>
<dbReference type="SUPFAM" id="SSF49777">
    <property type="entry name" value="PEBP-like"/>
    <property type="match status" value="1"/>
</dbReference>
<proteinExistence type="predicted"/>
<dbReference type="Pfam" id="PF01161">
    <property type="entry name" value="PBP"/>
    <property type="match status" value="1"/>
</dbReference>
<keyword evidence="2" id="KW-1185">Reference proteome</keyword>
<dbReference type="CDD" id="cd00866">
    <property type="entry name" value="PEBP_euk"/>
    <property type="match status" value="1"/>
</dbReference>
<comment type="caution">
    <text evidence="1">The sequence shown here is derived from an EMBL/GenBank/DDBJ whole genome shotgun (WGS) entry which is preliminary data.</text>
</comment>
<dbReference type="InterPro" id="IPR008914">
    <property type="entry name" value="PEBP"/>
</dbReference>
<dbReference type="Gene3D" id="3.90.280.10">
    <property type="entry name" value="PEBP-like"/>
    <property type="match status" value="1"/>
</dbReference>
<dbReference type="PANTHER" id="PTHR11362">
    <property type="entry name" value="PHOSPHATIDYLETHANOLAMINE-BINDING PROTEIN"/>
    <property type="match status" value="1"/>
</dbReference>
<gene>
    <name evidence="1" type="ORF">E2986_01941</name>
</gene>
<reference evidence="1" key="1">
    <citation type="submission" date="2019-11" db="EMBL/GenBank/DDBJ databases">
        <title>The nuclear and mitochondrial genomes of Frieseomelitta varia - a highly eusocial stingless bee (Meliponini) with a permanently sterile worker caste.</title>
        <authorList>
            <person name="Freitas F.C.P."/>
            <person name="Lourenco A.P."/>
            <person name="Nunes F.M.F."/>
            <person name="Paschoal A.R."/>
            <person name="Abreu F.C.P."/>
            <person name="Barbin F.O."/>
            <person name="Bataglia L."/>
            <person name="Cardoso-Junior C.A.M."/>
            <person name="Cervoni M.S."/>
            <person name="Silva S.R."/>
            <person name="Dalarmi F."/>
            <person name="Del Lama M.A."/>
            <person name="Depintor T.S."/>
            <person name="Ferreira K.M."/>
            <person name="Goria P.S."/>
            <person name="Jaskot M.C."/>
            <person name="Lago D.C."/>
            <person name="Luna-Lucena D."/>
            <person name="Moda L.M."/>
            <person name="Nascimento L."/>
            <person name="Pedrino M."/>
            <person name="Rabico F.O."/>
            <person name="Sanches F.C."/>
            <person name="Santos D.E."/>
            <person name="Santos C.G."/>
            <person name="Vieira J."/>
            <person name="Lopes T.F."/>
            <person name="Barchuk A.R."/>
            <person name="Hartfelder K."/>
            <person name="Simoes Z.L.P."/>
            <person name="Bitondi M.M.G."/>
            <person name="Pinheiro D.G."/>
        </authorList>
    </citation>
    <scope>NUCLEOTIDE SEQUENCE</scope>
    <source>
        <strain evidence="1">USP_RPSP 00005682</strain>
        <tissue evidence="1">Whole individual</tissue>
    </source>
</reference>
<organism evidence="1 2">
    <name type="scientific">Frieseomelitta varia</name>
    <dbReference type="NCBI Taxonomy" id="561572"/>
    <lineage>
        <taxon>Eukaryota</taxon>
        <taxon>Metazoa</taxon>
        <taxon>Ecdysozoa</taxon>
        <taxon>Arthropoda</taxon>
        <taxon>Hexapoda</taxon>
        <taxon>Insecta</taxon>
        <taxon>Pterygota</taxon>
        <taxon>Neoptera</taxon>
        <taxon>Endopterygota</taxon>
        <taxon>Hymenoptera</taxon>
        <taxon>Apocrita</taxon>
        <taxon>Aculeata</taxon>
        <taxon>Apoidea</taxon>
        <taxon>Anthophila</taxon>
        <taxon>Apidae</taxon>
        <taxon>Frieseomelitta</taxon>
    </lineage>
</organism>
<dbReference type="InterPro" id="IPR035810">
    <property type="entry name" value="PEBP_euk"/>
</dbReference>
<evidence type="ECO:0008006" key="3">
    <source>
        <dbReference type="Google" id="ProtNLM"/>
    </source>
</evidence>
<dbReference type="AlphaFoldDB" id="A0A833RJD0"/>
<evidence type="ECO:0000313" key="1">
    <source>
        <dbReference type="EMBL" id="KAF3429754.1"/>
    </source>
</evidence>
<sequence length="214" mass="24400">MDICEKRGENGCPTTNEKKRVFICGIHIITGADTRSKFEEAQIVPDILDKAPTEKIEVKYGEKVVDFGNELTPTETQKIPEIHYKHEGGVLYTLVMTDADVPTRKGYNREFRHWLVGNIPEENIAKGEILAEYVGPAPPKGSGKHRYIFLVYKQNQGSITFDERRLSNRDGPQRKRFNIKKFAEKYSLEGPIAGNFMRAEYDDNVPTYAKLLGF</sequence>
<dbReference type="PANTHER" id="PTHR11362:SF82">
    <property type="entry name" value="PHOSPHATIDYLETHANOLAMINE-BINDING PROTEIN 4"/>
    <property type="match status" value="1"/>
</dbReference>
<dbReference type="Proteomes" id="UP000655588">
    <property type="component" value="Unassembled WGS sequence"/>
</dbReference>
<dbReference type="EMBL" id="WNWW01000146">
    <property type="protein sequence ID" value="KAF3429754.1"/>
    <property type="molecule type" value="Genomic_DNA"/>
</dbReference>